<reference evidence="2" key="2">
    <citation type="journal article" date="2015" name="Data Brief">
        <title>Shoot transcriptome of the giant reed, Arundo donax.</title>
        <authorList>
            <person name="Barrero R.A."/>
            <person name="Guerrero F.D."/>
            <person name="Moolhuijzen P."/>
            <person name="Goolsby J.A."/>
            <person name="Tidwell J."/>
            <person name="Bellgard S.E."/>
            <person name="Bellgard M.I."/>
        </authorList>
    </citation>
    <scope>NUCLEOTIDE SEQUENCE</scope>
    <source>
        <tissue evidence="2">Shoot tissue taken approximately 20 cm above the soil surface</tissue>
    </source>
</reference>
<accession>A0A0A8Y0L5</accession>
<name>A0A0A8Y0L5_ARUDO</name>
<evidence type="ECO:0000256" key="1">
    <source>
        <dbReference type="SAM" id="MobiDB-lite"/>
    </source>
</evidence>
<feature type="region of interest" description="Disordered" evidence="1">
    <location>
        <begin position="16"/>
        <end position="39"/>
    </location>
</feature>
<dbReference type="AlphaFoldDB" id="A0A0A8Y0L5"/>
<proteinExistence type="predicted"/>
<evidence type="ECO:0000313" key="2">
    <source>
        <dbReference type="EMBL" id="JAD19684.1"/>
    </source>
</evidence>
<sequence>MTEPETWNGKRELLRLGCGNGGSGSASTHRTGEEVGRRHGRWEGPWLWAEPTRHIKVTVK</sequence>
<organism evidence="2">
    <name type="scientific">Arundo donax</name>
    <name type="common">Giant reed</name>
    <name type="synonym">Donax arundinaceus</name>
    <dbReference type="NCBI Taxonomy" id="35708"/>
    <lineage>
        <taxon>Eukaryota</taxon>
        <taxon>Viridiplantae</taxon>
        <taxon>Streptophyta</taxon>
        <taxon>Embryophyta</taxon>
        <taxon>Tracheophyta</taxon>
        <taxon>Spermatophyta</taxon>
        <taxon>Magnoliopsida</taxon>
        <taxon>Liliopsida</taxon>
        <taxon>Poales</taxon>
        <taxon>Poaceae</taxon>
        <taxon>PACMAD clade</taxon>
        <taxon>Arundinoideae</taxon>
        <taxon>Arundineae</taxon>
        <taxon>Arundo</taxon>
    </lineage>
</organism>
<dbReference type="EMBL" id="GBRH01278211">
    <property type="protein sequence ID" value="JAD19684.1"/>
    <property type="molecule type" value="Transcribed_RNA"/>
</dbReference>
<reference evidence="2" key="1">
    <citation type="submission" date="2014-09" db="EMBL/GenBank/DDBJ databases">
        <authorList>
            <person name="Magalhaes I.L.F."/>
            <person name="Oliveira U."/>
            <person name="Santos F.R."/>
            <person name="Vidigal T.H.D.A."/>
            <person name="Brescovit A.D."/>
            <person name="Santos A.J."/>
        </authorList>
    </citation>
    <scope>NUCLEOTIDE SEQUENCE</scope>
    <source>
        <tissue evidence="2">Shoot tissue taken approximately 20 cm above the soil surface</tissue>
    </source>
</reference>
<protein>
    <submittedName>
        <fullName evidence="2">Uncharacterized protein</fullName>
    </submittedName>
</protein>